<feature type="chain" id="PRO_5003272825" description="PEP-CTERM protein-sorting domain-containing protein" evidence="2">
    <location>
        <begin position="23"/>
        <end position="55"/>
    </location>
</feature>
<keyword evidence="1" id="KW-0812">Transmembrane</keyword>
<dbReference type="Proteomes" id="UP000004728">
    <property type="component" value="Unassembled WGS sequence"/>
</dbReference>
<evidence type="ECO:0000256" key="2">
    <source>
        <dbReference type="SAM" id="SignalP"/>
    </source>
</evidence>
<feature type="transmembrane region" description="Helical" evidence="1">
    <location>
        <begin position="32"/>
        <end position="51"/>
    </location>
</feature>
<keyword evidence="2" id="KW-0732">Signal</keyword>
<evidence type="ECO:0000313" key="3">
    <source>
        <dbReference type="EMBL" id="EGD57943.1"/>
    </source>
</evidence>
<dbReference type="STRING" id="983920.Y88_3273"/>
<dbReference type="HOGENOM" id="CLU_3027809_0_0_5"/>
<organism evidence="3 4">
    <name type="scientific">Novosphingobium nitrogenifigens DSM 19370</name>
    <dbReference type="NCBI Taxonomy" id="983920"/>
    <lineage>
        <taxon>Bacteria</taxon>
        <taxon>Pseudomonadati</taxon>
        <taxon>Pseudomonadota</taxon>
        <taxon>Alphaproteobacteria</taxon>
        <taxon>Sphingomonadales</taxon>
        <taxon>Sphingomonadaceae</taxon>
        <taxon>Novosphingobium</taxon>
    </lineage>
</organism>
<keyword evidence="1" id="KW-1133">Transmembrane helix</keyword>
<comment type="caution">
    <text evidence="3">The sequence shown here is derived from an EMBL/GenBank/DDBJ whole genome shotgun (WGS) entry which is preliminary data.</text>
</comment>
<evidence type="ECO:0000256" key="1">
    <source>
        <dbReference type="SAM" id="Phobius"/>
    </source>
</evidence>
<keyword evidence="4" id="KW-1185">Reference proteome</keyword>
<protein>
    <recommendedName>
        <fullName evidence="5">PEP-CTERM protein-sorting domain-containing protein</fullName>
    </recommendedName>
</protein>
<keyword evidence="1" id="KW-0472">Membrane</keyword>
<dbReference type="EMBL" id="AEWJ01000051">
    <property type="protein sequence ID" value="EGD57943.1"/>
    <property type="molecule type" value="Genomic_DNA"/>
</dbReference>
<proteinExistence type="predicted"/>
<sequence>MIFRMVPFVALAVAASPAWAQAADSAQVDEPAALALLALGVVGLVIGRQVARRRD</sequence>
<gene>
    <name evidence="3" type="ORF">Y88_3273</name>
</gene>
<dbReference type="InParanoid" id="F1ZBY1"/>
<accession>F1ZBY1</accession>
<reference evidence="3 4" key="1">
    <citation type="journal article" date="2012" name="J. Bacteriol.">
        <title>Draft Genome Sequence of Novosphingobium nitrogenifigens Y88T.</title>
        <authorList>
            <person name="Strabala T.J."/>
            <person name="Macdonald L."/>
            <person name="Liu V."/>
            <person name="Smit A.M."/>
        </authorList>
    </citation>
    <scope>NUCLEOTIDE SEQUENCE [LARGE SCALE GENOMIC DNA]</scope>
    <source>
        <strain evidence="3 4">DSM 19370</strain>
    </source>
</reference>
<evidence type="ECO:0008006" key="5">
    <source>
        <dbReference type="Google" id="ProtNLM"/>
    </source>
</evidence>
<evidence type="ECO:0000313" key="4">
    <source>
        <dbReference type="Proteomes" id="UP000004728"/>
    </source>
</evidence>
<feature type="signal peptide" evidence="2">
    <location>
        <begin position="1"/>
        <end position="22"/>
    </location>
</feature>
<dbReference type="AlphaFoldDB" id="F1ZBY1"/>
<name>F1ZBY1_9SPHN</name>